<dbReference type="GO" id="GO:0016740">
    <property type="term" value="F:transferase activity"/>
    <property type="evidence" value="ECO:0007669"/>
    <property type="project" value="UniProtKB-KW"/>
</dbReference>
<dbReference type="InterPro" id="IPR001173">
    <property type="entry name" value="Glyco_trans_2-like"/>
</dbReference>
<sequence>MTVKLSIIVPILNEETFMPMYLKSATAYAHEILIADGGSTDRSMEWIRRFQQHYNIKVFSLPQTGLPYQDWDQPKVRNFLLEQATGDWVMNLDADEVFDDRICEALPEMMERTDVDVFEFPFVNFWKDPYTVRVNTAGDERWSNNIIRMWRHHIGIRYEDKKRHCFMELNGRRIFYLPRAHVDIPLYHYHYAIGPRIKFNDNRRGDVNRYDNTGEPDWNFRTQQYEIRTEPFQSKHPAVIEQYLSGQEIHPIDSN</sequence>
<evidence type="ECO:0000313" key="3">
    <source>
        <dbReference type="Proteomes" id="UP001057134"/>
    </source>
</evidence>
<dbReference type="PANTHER" id="PTHR43630:SF2">
    <property type="entry name" value="GLYCOSYLTRANSFERASE"/>
    <property type="match status" value="1"/>
</dbReference>
<gene>
    <name evidence="2" type="ORF">SK3146_05922</name>
</gene>
<protein>
    <submittedName>
        <fullName evidence="2">Glycosyl transferase</fullName>
    </submittedName>
</protein>
<dbReference type="InterPro" id="IPR029044">
    <property type="entry name" value="Nucleotide-diphossugar_trans"/>
</dbReference>
<keyword evidence="3" id="KW-1185">Reference proteome</keyword>
<name>A0ABY4RXZ8_9BACL</name>
<organism evidence="2 3">
    <name type="scientific">Paenibacillus konkukensis</name>
    <dbReference type="NCBI Taxonomy" id="2020716"/>
    <lineage>
        <taxon>Bacteria</taxon>
        <taxon>Bacillati</taxon>
        <taxon>Bacillota</taxon>
        <taxon>Bacilli</taxon>
        <taxon>Bacillales</taxon>
        <taxon>Paenibacillaceae</taxon>
        <taxon>Paenibacillus</taxon>
    </lineage>
</organism>
<dbReference type="Pfam" id="PF00535">
    <property type="entry name" value="Glycos_transf_2"/>
    <property type="match status" value="1"/>
</dbReference>
<dbReference type="PANTHER" id="PTHR43630">
    <property type="entry name" value="POLY-BETA-1,6-N-ACETYL-D-GLUCOSAMINE SYNTHASE"/>
    <property type="match status" value="1"/>
</dbReference>
<evidence type="ECO:0000259" key="1">
    <source>
        <dbReference type="Pfam" id="PF00535"/>
    </source>
</evidence>
<dbReference type="Proteomes" id="UP001057134">
    <property type="component" value="Chromosome"/>
</dbReference>
<dbReference type="EMBL" id="CP027059">
    <property type="protein sequence ID" value="UQZ86629.1"/>
    <property type="molecule type" value="Genomic_DNA"/>
</dbReference>
<dbReference type="SUPFAM" id="SSF53448">
    <property type="entry name" value="Nucleotide-diphospho-sugar transferases"/>
    <property type="match status" value="1"/>
</dbReference>
<reference evidence="2" key="1">
    <citation type="submission" date="2018-02" db="EMBL/GenBank/DDBJ databases">
        <authorList>
            <person name="Kim S.-K."/>
            <person name="Jung H.-I."/>
            <person name="Lee S.-W."/>
        </authorList>
    </citation>
    <scope>NUCLEOTIDE SEQUENCE</scope>
    <source>
        <strain evidence="2">SK3146</strain>
    </source>
</reference>
<reference evidence="2" key="2">
    <citation type="journal article" date="2021" name="J Anim Sci Technol">
        <title>Complete genome sequence of Paenibacillus konkukensis sp. nov. SK3146 as a potential probiotic strain.</title>
        <authorList>
            <person name="Jung H.I."/>
            <person name="Park S."/>
            <person name="Niu K.M."/>
            <person name="Lee S.W."/>
            <person name="Kothari D."/>
            <person name="Yi K.J."/>
            <person name="Kim S.K."/>
        </authorList>
    </citation>
    <scope>NUCLEOTIDE SEQUENCE</scope>
    <source>
        <strain evidence="2">SK3146</strain>
    </source>
</reference>
<accession>A0ABY4RXZ8</accession>
<dbReference type="Gene3D" id="3.90.550.10">
    <property type="entry name" value="Spore Coat Polysaccharide Biosynthesis Protein SpsA, Chain A"/>
    <property type="match status" value="1"/>
</dbReference>
<proteinExistence type="predicted"/>
<keyword evidence="2" id="KW-0808">Transferase</keyword>
<evidence type="ECO:0000313" key="2">
    <source>
        <dbReference type="EMBL" id="UQZ86629.1"/>
    </source>
</evidence>
<feature type="domain" description="Glycosyltransferase 2-like" evidence="1">
    <location>
        <begin position="6"/>
        <end position="118"/>
    </location>
</feature>